<dbReference type="PANTHER" id="PTHR33392">
    <property type="entry name" value="POLYISOPRENYL-TEICHOIC ACID--PEPTIDOGLYCAN TEICHOIC ACID TRANSFERASE TAGU"/>
    <property type="match status" value="1"/>
</dbReference>
<evidence type="ECO:0000259" key="5">
    <source>
        <dbReference type="Pfam" id="PF13399"/>
    </source>
</evidence>
<feature type="compositionally biased region" description="Polar residues" evidence="2">
    <location>
        <begin position="64"/>
        <end position="78"/>
    </location>
</feature>
<feature type="transmembrane region" description="Helical" evidence="3">
    <location>
        <begin position="21"/>
        <end position="44"/>
    </location>
</feature>
<accession>E8N1P7</accession>
<comment type="similarity">
    <text evidence="1">Belongs to the LytR/CpsA/Psr (LCP) family.</text>
</comment>
<keyword evidence="3" id="KW-0472">Membrane</keyword>
<sequence>MQSMARVSSRYRQSQPSLDRTTLILLGVFVVLALATAVVAYLWARNLFSSWTMTGMGNAPAASSPAQSGEQNQGNSNVPLPEGPLQNNGAGPEPKPWDGKTRVTLLVMGLDYRDCEDNFAECDQNGASRTDSMMLLTVDPVSKTAGMLSIPRDLWVQIPGFDYGKINTAYFLGEVYKLPDGGPGLAMRTVEQLLGVPIQYYALVDFNAFVRIIDELGGVKIRPKERIKLDPIGPNNTIWLDPGVYVVDGATALAYARNRYTEGGDFDRAARQQEVLISIRDRVLQFNMLPTLIAKAPRLYAEVQSGVRTNLTLEQIVQLAWLSQQIDKENIKRGIIGPPNYVTFSTSPDGQAIEIPVTDQIRVLRDEIFATGGPVGPAAVTDDPEELVKQEAARILVKNGTTTGGLAGRTAEYLRSKGLNVTGEGNADQVYSFNTLIDYSGKPYTMTLLLDMLGKDNTRVISRYDPNAQVDIEIILGTPFAQSNPLP</sequence>
<dbReference type="EMBL" id="AP012029">
    <property type="protein sequence ID" value="BAJ62652.1"/>
    <property type="molecule type" value="Genomic_DNA"/>
</dbReference>
<keyword evidence="7" id="KW-1185">Reference proteome</keyword>
<dbReference type="NCBIfam" id="TIGR00350">
    <property type="entry name" value="lytR_cpsA_psr"/>
    <property type="match status" value="1"/>
</dbReference>
<feature type="domain" description="LytR/CpsA/Psr regulator C-terminal" evidence="5">
    <location>
        <begin position="393"/>
        <end position="480"/>
    </location>
</feature>
<dbReference type="Proteomes" id="UP000008922">
    <property type="component" value="Chromosome"/>
</dbReference>
<dbReference type="InterPro" id="IPR027381">
    <property type="entry name" value="LytR/CpsA/Psr_C"/>
</dbReference>
<evidence type="ECO:0000313" key="7">
    <source>
        <dbReference type="Proteomes" id="UP000008922"/>
    </source>
</evidence>
<evidence type="ECO:0000313" key="6">
    <source>
        <dbReference type="EMBL" id="BAJ62652.1"/>
    </source>
</evidence>
<feature type="domain" description="Cell envelope-related transcriptional attenuator" evidence="4">
    <location>
        <begin position="129"/>
        <end position="282"/>
    </location>
</feature>
<dbReference type="KEGG" id="atm:ANT_06180"/>
<protein>
    <submittedName>
        <fullName evidence="6">LytR family transcriptional protein</fullName>
    </submittedName>
</protein>
<dbReference type="InterPro" id="IPR050922">
    <property type="entry name" value="LytR/CpsA/Psr_CW_biosynth"/>
</dbReference>
<dbReference type="FunCoup" id="E8N1P7">
    <property type="interactions" value="59"/>
</dbReference>
<evidence type="ECO:0000256" key="2">
    <source>
        <dbReference type="SAM" id="MobiDB-lite"/>
    </source>
</evidence>
<gene>
    <name evidence="6" type="ordered locus">ANT_06180</name>
</gene>
<dbReference type="eggNOG" id="COG1316">
    <property type="taxonomic scope" value="Bacteria"/>
</dbReference>
<dbReference type="Gene3D" id="3.30.70.2390">
    <property type="match status" value="1"/>
</dbReference>
<evidence type="ECO:0000256" key="1">
    <source>
        <dbReference type="ARBA" id="ARBA00006068"/>
    </source>
</evidence>
<dbReference type="Gene3D" id="3.40.630.190">
    <property type="entry name" value="LCP protein"/>
    <property type="match status" value="1"/>
</dbReference>
<evidence type="ECO:0000256" key="3">
    <source>
        <dbReference type="SAM" id="Phobius"/>
    </source>
</evidence>
<keyword evidence="3" id="KW-0812">Transmembrane</keyword>
<name>E8N1P7_ANATU</name>
<dbReference type="InParanoid" id="E8N1P7"/>
<dbReference type="Pfam" id="PF13399">
    <property type="entry name" value="LytR_C"/>
    <property type="match status" value="1"/>
</dbReference>
<dbReference type="AlphaFoldDB" id="E8N1P7"/>
<feature type="region of interest" description="Disordered" evidence="2">
    <location>
        <begin position="58"/>
        <end position="99"/>
    </location>
</feature>
<dbReference type="InterPro" id="IPR004474">
    <property type="entry name" value="LytR_CpsA_psr"/>
</dbReference>
<evidence type="ECO:0000259" key="4">
    <source>
        <dbReference type="Pfam" id="PF03816"/>
    </source>
</evidence>
<keyword evidence="3" id="KW-1133">Transmembrane helix</keyword>
<dbReference type="Pfam" id="PF03816">
    <property type="entry name" value="LytR_cpsA_psr"/>
    <property type="match status" value="1"/>
</dbReference>
<dbReference type="OrthoDB" id="305468at2"/>
<organism evidence="6 7">
    <name type="scientific">Anaerolinea thermophila (strain DSM 14523 / JCM 11388 / NBRC 100420 / UNI-1)</name>
    <dbReference type="NCBI Taxonomy" id="926569"/>
    <lineage>
        <taxon>Bacteria</taxon>
        <taxon>Bacillati</taxon>
        <taxon>Chloroflexota</taxon>
        <taxon>Anaerolineae</taxon>
        <taxon>Anaerolineales</taxon>
        <taxon>Anaerolineaceae</taxon>
        <taxon>Anaerolinea</taxon>
    </lineage>
</organism>
<dbReference type="HOGENOM" id="CLU_559792_0_0_0"/>
<proteinExistence type="inferred from homology"/>
<reference evidence="6 7" key="1">
    <citation type="submission" date="2010-12" db="EMBL/GenBank/DDBJ databases">
        <title>Whole genome sequence of Anaerolinea thermophila UNI-1.</title>
        <authorList>
            <person name="Narita-Yamada S."/>
            <person name="Kishi E."/>
            <person name="Watanabe Y."/>
            <person name="Takasaki K."/>
            <person name="Ankai A."/>
            <person name="Oguchi A."/>
            <person name="Fukui S."/>
            <person name="Takahashi M."/>
            <person name="Yashiro I."/>
            <person name="Hosoyama A."/>
            <person name="Sekiguchi Y."/>
            <person name="Hanada S."/>
            <person name="Fujita N."/>
        </authorList>
    </citation>
    <scope>NUCLEOTIDE SEQUENCE [LARGE SCALE GENOMIC DNA]</scope>
    <source>
        <strain evidence="7">DSM 14523 / JCM 11388 / NBRC 100420 / UNI-1</strain>
    </source>
</reference>
<dbReference type="STRING" id="926569.ANT_06180"/>
<dbReference type="PANTHER" id="PTHR33392:SF6">
    <property type="entry name" value="POLYISOPRENYL-TEICHOIC ACID--PEPTIDOGLYCAN TEICHOIC ACID TRANSFERASE TAGU"/>
    <property type="match status" value="1"/>
</dbReference>